<evidence type="ECO:0000313" key="2">
    <source>
        <dbReference type="Proteomes" id="UP000031623"/>
    </source>
</evidence>
<organism evidence="1 2">
    <name type="scientific">Thioploca ingrica</name>
    <dbReference type="NCBI Taxonomy" id="40754"/>
    <lineage>
        <taxon>Bacteria</taxon>
        <taxon>Pseudomonadati</taxon>
        <taxon>Pseudomonadota</taxon>
        <taxon>Gammaproteobacteria</taxon>
        <taxon>Thiotrichales</taxon>
        <taxon>Thiotrichaceae</taxon>
        <taxon>Thioploca</taxon>
    </lineage>
</organism>
<dbReference type="Proteomes" id="UP000031623">
    <property type="component" value="Chromosome"/>
</dbReference>
<dbReference type="KEGG" id="tig:THII_3342"/>
<name>A0A090AJJ4_9GAMM</name>
<keyword evidence="2" id="KW-1185">Reference proteome</keyword>
<accession>A0A090AJJ4</accession>
<dbReference type="EMBL" id="AP014633">
    <property type="protein sequence ID" value="BAP57639.1"/>
    <property type="molecule type" value="Genomic_DNA"/>
</dbReference>
<sequence length="67" mass="6525">MSWIVLSAILGGMVVGFMAGASPSPTGGNVAAAVSALLLGVLGFKDSSIVGCGDEGTASFRDGYSPC</sequence>
<gene>
    <name evidence="1" type="ORF">THII_3342</name>
</gene>
<evidence type="ECO:0000313" key="1">
    <source>
        <dbReference type="EMBL" id="BAP57639.1"/>
    </source>
</evidence>
<proteinExistence type="predicted"/>
<protein>
    <submittedName>
        <fullName evidence="1">Uncharacterized protein</fullName>
    </submittedName>
</protein>
<dbReference type="AlphaFoldDB" id="A0A090AJJ4"/>
<reference evidence="1 2" key="1">
    <citation type="journal article" date="2014" name="ISME J.">
        <title>Ecophysiology of Thioploca ingrica as revealed by the complete genome sequence supplemented with proteomic evidence.</title>
        <authorList>
            <person name="Kojima H."/>
            <person name="Ogura Y."/>
            <person name="Yamamoto N."/>
            <person name="Togashi T."/>
            <person name="Mori H."/>
            <person name="Watanabe T."/>
            <person name="Nemoto F."/>
            <person name="Kurokawa K."/>
            <person name="Hayashi T."/>
            <person name="Fukui M."/>
        </authorList>
    </citation>
    <scope>NUCLEOTIDE SEQUENCE [LARGE SCALE GENOMIC DNA]</scope>
</reference>
<dbReference type="HOGENOM" id="CLU_2811109_0_0_6"/>